<dbReference type="Gene3D" id="2.60.40.790">
    <property type="match status" value="1"/>
</dbReference>
<dbReference type="Proteomes" id="UP001501183">
    <property type="component" value="Unassembled WGS sequence"/>
</dbReference>
<comment type="similarity">
    <text evidence="1">Belongs to the arsA ATPase family.</text>
</comment>
<evidence type="ECO:0000256" key="1">
    <source>
        <dbReference type="ARBA" id="ARBA00011040"/>
    </source>
</evidence>
<dbReference type="InterPro" id="IPR008978">
    <property type="entry name" value="HSP20-like_chaperone"/>
</dbReference>
<dbReference type="InterPro" id="IPR040612">
    <property type="entry name" value="ArsA_HSP20-like"/>
</dbReference>
<accession>A0ABP8P2Q7</accession>
<keyword evidence="5" id="KW-1185">Reference proteome</keyword>
<dbReference type="Gene3D" id="3.40.50.300">
    <property type="entry name" value="P-loop containing nucleotide triphosphate hydrolases"/>
    <property type="match status" value="1"/>
</dbReference>
<dbReference type="Pfam" id="PF02374">
    <property type="entry name" value="ArsA_ATPase"/>
    <property type="match status" value="1"/>
</dbReference>
<name>A0ABP8P2Q7_9NOCA</name>
<dbReference type="PANTHER" id="PTHR10803:SF3">
    <property type="entry name" value="ATPASE GET3"/>
    <property type="match status" value="1"/>
</dbReference>
<dbReference type="SUPFAM" id="SSF52540">
    <property type="entry name" value="P-loop containing nucleoside triphosphate hydrolases"/>
    <property type="match status" value="1"/>
</dbReference>
<dbReference type="PANTHER" id="PTHR10803">
    <property type="entry name" value="ARSENICAL PUMP-DRIVING ATPASE ARSENITE-TRANSLOCATING ATPASE"/>
    <property type="match status" value="1"/>
</dbReference>
<feature type="domain" description="ArsA/GET3 Anion-transporting ATPase-like" evidence="2">
    <location>
        <begin position="3"/>
        <end position="252"/>
    </location>
</feature>
<dbReference type="InterPro" id="IPR025723">
    <property type="entry name" value="ArsA/GET3_ATPase-like"/>
</dbReference>
<protein>
    <submittedName>
        <fullName evidence="4">ArsA family ATPase</fullName>
    </submittedName>
</protein>
<dbReference type="InterPro" id="IPR016300">
    <property type="entry name" value="ATPase_ArsA/GET3"/>
</dbReference>
<gene>
    <name evidence="4" type="ORF">GCM10023094_26400</name>
</gene>
<dbReference type="EMBL" id="BAABFB010000044">
    <property type="protein sequence ID" value="GAA4480223.1"/>
    <property type="molecule type" value="Genomic_DNA"/>
</dbReference>
<dbReference type="CDD" id="cd02035">
    <property type="entry name" value="ArsA"/>
    <property type="match status" value="1"/>
</dbReference>
<comment type="caution">
    <text evidence="4">The sequence shown here is derived from an EMBL/GenBank/DDBJ whole genome shotgun (WGS) entry which is preliminary data.</text>
</comment>
<evidence type="ECO:0000313" key="5">
    <source>
        <dbReference type="Proteomes" id="UP001501183"/>
    </source>
</evidence>
<feature type="domain" description="ArsA HSP20-like" evidence="3">
    <location>
        <begin position="342"/>
        <end position="403"/>
    </location>
</feature>
<sequence length="412" mass="42779">MQFVVGKGGVGKTTVAAATAVALARTGSRVLLVSLDQAHSVSDVLGTARRPGADDAVRDIEGAGGAGGGLEVLELDTLALLQRRLDALGALAPAGPGHDHAAALPDPAELTSLPGAQELVGLAEVTRLANGGDWDVLLVDCPATADALRLLTVADLVADGVERIWPRHRRVTLGQDTPQWQLLTALLADRLVESTVPVRALLADRSRTGVRLVVGAQSVAAAEARRTVTALALLGIRLDDVVFNGVLPQDDSIVDGESGAPAVRWYARRAAGQRAVVAALREELAGVPVLVAHDPGDEPVGLGPLGAVADDLFAPGTDPVRSDEQTRPGPTVELESGVGVDSVYALHVPLPLVDPASITLGRVEDDLLIGAAGVRRRMTLASVLRRCHTDSAGLEGGELVVRFRPDPQVWPQ</sequence>
<reference evidence="5" key="1">
    <citation type="journal article" date="2019" name="Int. J. Syst. Evol. Microbiol.">
        <title>The Global Catalogue of Microorganisms (GCM) 10K type strain sequencing project: providing services to taxonomists for standard genome sequencing and annotation.</title>
        <authorList>
            <consortium name="The Broad Institute Genomics Platform"/>
            <consortium name="The Broad Institute Genome Sequencing Center for Infectious Disease"/>
            <person name="Wu L."/>
            <person name="Ma J."/>
        </authorList>
    </citation>
    <scope>NUCLEOTIDE SEQUENCE [LARGE SCALE GENOMIC DNA]</scope>
    <source>
        <strain evidence="5">JCM 32206</strain>
    </source>
</reference>
<dbReference type="InterPro" id="IPR027417">
    <property type="entry name" value="P-loop_NTPase"/>
</dbReference>
<dbReference type="Pfam" id="PF17886">
    <property type="entry name" value="ArsA_HSP20"/>
    <property type="match status" value="1"/>
</dbReference>
<proteinExistence type="inferred from homology"/>
<evidence type="ECO:0000259" key="2">
    <source>
        <dbReference type="Pfam" id="PF02374"/>
    </source>
</evidence>
<evidence type="ECO:0000313" key="4">
    <source>
        <dbReference type="EMBL" id="GAA4480223.1"/>
    </source>
</evidence>
<evidence type="ECO:0000259" key="3">
    <source>
        <dbReference type="Pfam" id="PF17886"/>
    </source>
</evidence>
<organism evidence="4 5">
    <name type="scientific">Rhodococcus olei</name>
    <dbReference type="NCBI Taxonomy" id="2161675"/>
    <lineage>
        <taxon>Bacteria</taxon>
        <taxon>Bacillati</taxon>
        <taxon>Actinomycetota</taxon>
        <taxon>Actinomycetes</taxon>
        <taxon>Mycobacteriales</taxon>
        <taxon>Nocardiaceae</taxon>
        <taxon>Rhodococcus</taxon>
    </lineage>
</organism>
<dbReference type="RefSeq" id="WP_345345545.1">
    <property type="nucleotide sequence ID" value="NZ_BAABFB010000044.1"/>
</dbReference>